<gene>
    <name evidence="2" type="ORF">DMB84_020455</name>
</gene>
<name>A0AA93DM66_9GAMM</name>
<protein>
    <submittedName>
        <fullName evidence="2">Recombinase XerD</fullName>
    </submittedName>
</protein>
<dbReference type="EMBL" id="QHJS02000130">
    <property type="protein sequence ID" value="RRO10221.1"/>
    <property type="molecule type" value="Genomic_DNA"/>
</dbReference>
<evidence type="ECO:0000313" key="2">
    <source>
        <dbReference type="EMBL" id="RRO10221.1"/>
    </source>
</evidence>
<feature type="region of interest" description="Disordered" evidence="1">
    <location>
        <begin position="1"/>
        <end position="40"/>
    </location>
</feature>
<reference evidence="2 3" key="1">
    <citation type="submission" date="2018-11" db="EMBL/GenBank/DDBJ databases">
        <title>Draft genome sequences of proposed Pectobacterium aquaticum sp. nov. isolated in France from fresh water.</title>
        <authorList>
            <person name="Pedron J."/>
            <person name="Barny M.A."/>
        </authorList>
    </citation>
    <scope>NUCLEOTIDE SEQUENCE [LARGE SCALE GENOMIC DNA]</scope>
    <source>
        <strain evidence="2 3">A127-S21-F16</strain>
    </source>
</reference>
<proteinExistence type="predicted"/>
<comment type="caution">
    <text evidence="2">The sequence shown here is derived from an EMBL/GenBank/DDBJ whole genome shotgun (WGS) entry which is preliminary data.</text>
</comment>
<sequence>AIGHLKQVHEKTHPAERKPTARRRKKHKPDATVSPDSPKK</sequence>
<accession>A0AA93DM66</accession>
<evidence type="ECO:0000313" key="3">
    <source>
        <dbReference type="Proteomes" id="UP000256540"/>
    </source>
</evidence>
<evidence type="ECO:0000256" key="1">
    <source>
        <dbReference type="SAM" id="MobiDB-lite"/>
    </source>
</evidence>
<dbReference type="Proteomes" id="UP000256540">
    <property type="component" value="Unassembled WGS sequence"/>
</dbReference>
<feature type="compositionally biased region" description="Basic and acidic residues" evidence="1">
    <location>
        <begin position="7"/>
        <end position="19"/>
    </location>
</feature>
<organism evidence="2 3">
    <name type="scientific">Pectobacterium aquaticum</name>
    <dbReference type="NCBI Taxonomy" id="2204145"/>
    <lineage>
        <taxon>Bacteria</taxon>
        <taxon>Pseudomonadati</taxon>
        <taxon>Pseudomonadota</taxon>
        <taxon>Gammaproteobacteria</taxon>
        <taxon>Enterobacterales</taxon>
        <taxon>Pectobacteriaceae</taxon>
        <taxon>Pectobacterium</taxon>
    </lineage>
</organism>
<dbReference type="AlphaFoldDB" id="A0AA93DM66"/>
<feature type="non-terminal residue" evidence="2">
    <location>
        <position position="1"/>
    </location>
</feature>